<reference evidence="1 2" key="1">
    <citation type="submission" date="2023-03" db="EMBL/GenBank/DDBJ databases">
        <title>WGS of Gossypium arboreum.</title>
        <authorList>
            <person name="Yu D."/>
        </authorList>
    </citation>
    <scope>NUCLEOTIDE SEQUENCE [LARGE SCALE GENOMIC DNA]</scope>
    <source>
        <tissue evidence="1">Leaf</tissue>
    </source>
</reference>
<comment type="caution">
    <text evidence="1">The sequence shown here is derived from an EMBL/GenBank/DDBJ whole genome shotgun (WGS) entry which is preliminary data.</text>
</comment>
<proteinExistence type="predicted"/>
<dbReference type="Pfam" id="PF06830">
    <property type="entry name" value="Root_cap"/>
    <property type="match status" value="1"/>
</dbReference>
<evidence type="ECO:0000313" key="1">
    <source>
        <dbReference type="EMBL" id="KAK5844593.1"/>
    </source>
</evidence>
<gene>
    <name evidence="1" type="ORF">PVK06_000733</name>
</gene>
<protein>
    <submittedName>
        <fullName evidence="1">Uncharacterized protein</fullName>
    </submittedName>
</protein>
<organism evidence="1 2">
    <name type="scientific">Gossypium arboreum</name>
    <name type="common">Tree cotton</name>
    <name type="synonym">Gossypium nanking</name>
    <dbReference type="NCBI Taxonomy" id="29729"/>
    <lineage>
        <taxon>Eukaryota</taxon>
        <taxon>Viridiplantae</taxon>
        <taxon>Streptophyta</taxon>
        <taxon>Embryophyta</taxon>
        <taxon>Tracheophyta</taxon>
        <taxon>Spermatophyta</taxon>
        <taxon>Magnoliopsida</taxon>
        <taxon>eudicotyledons</taxon>
        <taxon>Gunneridae</taxon>
        <taxon>Pentapetalae</taxon>
        <taxon>rosids</taxon>
        <taxon>malvids</taxon>
        <taxon>Malvales</taxon>
        <taxon>Malvaceae</taxon>
        <taxon>Malvoideae</taxon>
        <taxon>Gossypium</taxon>
    </lineage>
</organism>
<keyword evidence="2" id="KW-1185">Reference proteome</keyword>
<dbReference type="Proteomes" id="UP001358586">
    <property type="component" value="Chromosome 1"/>
</dbReference>
<dbReference type="InterPro" id="IPR009646">
    <property type="entry name" value="Root_cap"/>
</dbReference>
<dbReference type="EMBL" id="JARKNE010000001">
    <property type="protein sequence ID" value="KAK5844593.1"/>
    <property type="molecule type" value="Genomic_DNA"/>
</dbReference>
<dbReference type="PANTHER" id="PTHR31656">
    <property type="entry name" value="ROOT CAP DOMAIN-CONTAINING PROTEIN"/>
    <property type="match status" value="1"/>
</dbReference>
<evidence type="ECO:0000313" key="2">
    <source>
        <dbReference type="Proteomes" id="UP001358586"/>
    </source>
</evidence>
<name>A0ABR0R034_GOSAR</name>
<sequence>MESIYNAPMNVQALAMKTERLKFATLTVIHLSANHIANIENQTAIVLDQHATIPDSSVSTNQWPLYRPPPRRPNSDFTWIQALGILFNSHSISLEATKAATWNSEVDHLKFSYNGEELVVPEGALSSWYSPEKEVKVERVANKNSVIVTLKDTAEIMVNVVPVTKEDDRIHHYKVPSDDCFAHLEVQFRFFSLSPDVDGVLGRTYRPDFENPAKPGVAMPVVGSEDKYRTTSLLSPECSTCLFSPETGSNQETTSQTEILTLDCIRGASAGYGIVCKK</sequence>
<accession>A0ABR0R034</accession>